<dbReference type="Proteomes" id="UP001432222">
    <property type="component" value="Chromosome"/>
</dbReference>
<evidence type="ECO:0000313" key="2">
    <source>
        <dbReference type="Proteomes" id="UP001432222"/>
    </source>
</evidence>
<accession>A0ABZ1TZM0</accession>
<sequence length="354" mass="37100">MKLSRRAWAIVTGVLVLVLGAGGLVSWQFPNLLLPDRLCDGAVAAEDAERVLGTGKIVVASSRGSSDRNDPDAYCAISLKRGGKYVAEIHLRTRKAALFEPALRADPAMSQPDRGPVGAFGNSRGWLLMAPGCRLASKDAENYPARDADAVAVDVTRDNQPDPYRSARADATASPAAREGLARLASGFAAAVAQRSGCGSAEVPDLHLTTGEQIGQVVVDGQLCGVLGAGATGKLQADLRQDISSPSAPVQSCWIYDDNRSTPVYRFTATLDTRYPKFAVLSVGNGPLGPLPTGWRGTGKDNLVVAPCGTGSLTLEAFRSSAEDRGVSALETSAFRAWANAMATKYGCEPIAPK</sequence>
<evidence type="ECO:0000313" key="1">
    <source>
        <dbReference type="EMBL" id="WUQ83494.1"/>
    </source>
</evidence>
<dbReference type="EMBL" id="CP108110">
    <property type="protein sequence ID" value="WUQ83494.1"/>
    <property type="molecule type" value="Genomic_DNA"/>
</dbReference>
<dbReference type="RefSeq" id="WP_328954517.1">
    <property type="nucleotide sequence ID" value="NZ_CP108110.1"/>
</dbReference>
<organism evidence="1 2">
    <name type="scientific">Kitasatospora purpeofusca</name>
    <dbReference type="NCBI Taxonomy" id="67352"/>
    <lineage>
        <taxon>Bacteria</taxon>
        <taxon>Bacillati</taxon>
        <taxon>Actinomycetota</taxon>
        <taxon>Actinomycetes</taxon>
        <taxon>Kitasatosporales</taxon>
        <taxon>Streptomycetaceae</taxon>
        <taxon>Kitasatospora</taxon>
    </lineage>
</organism>
<name>A0ABZ1TZM0_9ACTN</name>
<reference evidence="1" key="1">
    <citation type="submission" date="2022-10" db="EMBL/GenBank/DDBJ databases">
        <title>The complete genomes of actinobacterial strains from the NBC collection.</title>
        <authorList>
            <person name="Joergensen T.S."/>
            <person name="Alvarez Arevalo M."/>
            <person name="Sterndorff E.B."/>
            <person name="Faurdal D."/>
            <person name="Vuksanovic O."/>
            <person name="Mourched A.-S."/>
            <person name="Charusanti P."/>
            <person name="Shaw S."/>
            <person name="Blin K."/>
            <person name="Weber T."/>
        </authorList>
    </citation>
    <scope>NUCLEOTIDE SEQUENCE</scope>
    <source>
        <strain evidence="1">NBC_00222</strain>
    </source>
</reference>
<protein>
    <submittedName>
        <fullName evidence="1">Uncharacterized protein</fullName>
    </submittedName>
</protein>
<keyword evidence="2" id="KW-1185">Reference proteome</keyword>
<proteinExistence type="predicted"/>
<gene>
    <name evidence="1" type="ORF">OHA16_11285</name>
</gene>